<evidence type="ECO:0000256" key="2">
    <source>
        <dbReference type="SAM" id="Phobius"/>
    </source>
</evidence>
<keyword evidence="2" id="KW-1133">Transmembrane helix</keyword>
<dbReference type="EMBL" id="CP122537">
    <property type="protein sequence ID" value="WGH77684.1"/>
    <property type="molecule type" value="Genomic_DNA"/>
</dbReference>
<feature type="transmembrane region" description="Helical" evidence="2">
    <location>
        <begin position="31"/>
        <end position="49"/>
    </location>
</feature>
<keyword evidence="2" id="KW-0472">Membrane</keyword>
<evidence type="ECO:0000313" key="3">
    <source>
        <dbReference type="EMBL" id="WGH77684.1"/>
    </source>
</evidence>
<evidence type="ECO:0000313" key="4">
    <source>
        <dbReference type="Proteomes" id="UP001243420"/>
    </source>
</evidence>
<protein>
    <submittedName>
        <fullName evidence="3">Uncharacterized protein</fullName>
    </submittedName>
</protein>
<sequence>MADEPRHDATPPSGSARSAVEVPRSSAGRRMLLTALAFVILLFVVFMLIPGETPAPEEAAPAAETDQ</sequence>
<organism evidence="3 4">
    <name type="scientific">Jannaschia ovalis</name>
    <dbReference type="NCBI Taxonomy" id="3038773"/>
    <lineage>
        <taxon>Bacteria</taxon>
        <taxon>Pseudomonadati</taxon>
        <taxon>Pseudomonadota</taxon>
        <taxon>Alphaproteobacteria</taxon>
        <taxon>Rhodobacterales</taxon>
        <taxon>Roseobacteraceae</taxon>
        <taxon>Jannaschia</taxon>
    </lineage>
</organism>
<dbReference type="Proteomes" id="UP001243420">
    <property type="component" value="Chromosome"/>
</dbReference>
<name>A0ABY8LC00_9RHOB</name>
<proteinExistence type="predicted"/>
<dbReference type="RefSeq" id="WP_279964275.1">
    <property type="nucleotide sequence ID" value="NZ_CP122537.1"/>
</dbReference>
<feature type="region of interest" description="Disordered" evidence="1">
    <location>
        <begin position="1"/>
        <end position="23"/>
    </location>
</feature>
<evidence type="ECO:0000256" key="1">
    <source>
        <dbReference type="SAM" id="MobiDB-lite"/>
    </source>
</evidence>
<gene>
    <name evidence="3" type="ORF">P8627_11625</name>
</gene>
<keyword evidence="4" id="KW-1185">Reference proteome</keyword>
<keyword evidence="2" id="KW-0812">Transmembrane</keyword>
<accession>A0ABY8LC00</accession>
<reference evidence="3 4" key="1">
    <citation type="submission" date="2023-04" db="EMBL/GenBank/DDBJ databases">
        <title>Jannaschia ovalis sp. nov., a marine bacterium isolated from sea tidal flat.</title>
        <authorList>
            <person name="Kwon D.Y."/>
            <person name="Kim J.-J."/>
        </authorList>
    </citation>
    <scope>NUCLEOTIDE SEQUENCE [LARGE SCALE GENOMIC DNA]</scope>
    <source>
        <strain evidence="3 4">GRR-S6-38</strain>
    </source>
</reference>